<dbReference type="Gene3D" id="3.40.50.1820">
    <property type="entry name" value="alpha/beta hydrolase"/>
    <property type="match status" value="1"/>
</dbReference>
<sequence>MIRQHLMIPSTHGNYDIPAILTLPEETGHFPAMVMCHGTGTNKDEAGQGYTKMATKLAIAGFASLRFDFIGNGESTVPYEKYSFTSGINDTLDVTDYLRQQHTIIADQIGIMGWSQGGTIAMLTAGKTTFQAVLLWSGALDMSTLIPPEAYQQGSYQLDLGFRDPLTIGSQWMSDVQQTDVIETFRHNQAPVYAIAGGQDPIVSPTTPEKICTQSRNKASQFTVISAGDHLFNILSKDNTTFTQLMTISISWLTTVIN</sequence>
<dbReference type="InterPro" id="IPR001375">
    <property type="entry name" value="Peptidase_S9_cat"/>
</dbReference>
<dbReference type="GO" id="GO:0016787">
    <property type="term" value="F:hydrolase activity"/>
    <property type="evidence" value="ECO:0007669"/>
    <property type="project" value="UniProtKB-KW"/>
</dbReference>
<reference evidence="2 3" key="1">
    <citation type="submission" date="2020-03" db="EMBL/GenBank/DDBJ databases">
        <authorList>
            <person name="Zhang Z."/>
            <person name="Guo Z."/>
            <person name="Hou Q."/>
            <person name="Shen X."/>
        </authorList>
    </citation>
    <scope>NUCLEOTIDE SEQUENCE [LARGE SCALE GENOMIC DNA]</scope>
    <source>
        <strain evidence="2 3">HBUAS51329</strain>
    </source>
</reference>
<proteinExistence type="predicted"/>
<dbReference type="EMBL" id="JAAVSD010000008">
    <property type="protein sequence ID" value="NLR29311.1"/>
    <property type="molecule type" value="Genomic_DNA"/>
</dbReference>
<keyword evidence="3" id="KW-1185">Reference proteome</keyword>
<evidence type="ECO:0000259" key="1">
    <source>
        <dbReference type="Pfam" id="PF00326"/>
    </source>
</evidence>
<evidence type="ECO:0000313" key="3">
    <source>
        <dbReference type="Proteomes" id="UP000707477"/>
    </source>
</evidence>
<dbReference type="SUPFAM" id="SSF53474">
    <property type="entry name" value="alpha/beta-Hydrolases"/>
    <property type="match status" value="1"/>
</dbReference>
<evidence type="ECO:0000313" key="2">
    <source>
        <dbReference type="EMBL" id="NLR29311.1"/>
    </source>
</evidence>
<keyword evidence="2" id="KW-0378">Hydrolase</keyword>
<name>A0ABX1L2P9_9LACO</name>
<accession>A0ABX1L2P9</accession>
<dbReference type="Proteomes" id="UP000707477">
    <property type="component" value="Unassembled WGS sequence"/>
</dbReference>
<dbReference type="InterPro" id="IPR029058">
    <property type="entry name" value="AB_hydrolase_fold"/>
</dbReference>
<dbReference type="InterPro" id="IPR053145">
    <property type="entry name" value="AB_hydrolase_Est10"/>
</dbReference>
<organism evidence="2 3">
    <name type="scientific">Levilactobacillus tujiorum</name>
    <dbReference type="NCBI Taxonomy" id="2912243"/>
    <lineage>
        <taxon>Bacteria</taxon>
        <taxon>Bacillati</taxon>
        <taxon>Bacillota</taxon>
        <taxon>Bacilli</taxon>
        <taxon>Lactobacillales</taxon>
        <taxon>Lactobacillaceae</taxon>
        <taxon>Levilactobacillus</taxon>
    </lineage>
</organism>
<comment type="caution">
    <text evidence="2">The sequence shown here is derived from an EMBL/GenBank/DDBJ whole genome shotgun (WGS) entry which is preliminary data.</text>
</comment>
<dbReference type="RefSeq" id="WP_168849074.1">
    <property type="nucleotide sequence ID" value="NZ_JAAVSD010000008.1"/>
</dbReference>
<dbReference type="PANTHER" id="PTHR43265">
    <property type="entry name" value="ESTERASE ESTD"/>
    <property type="match status" value="1"/>
</dbReference>
<protein>
    <submittedName>
        <fullName evidence="2">Alpha/beta fold hydrolase</fullName>
    </submittedName>
</protein>
<dbReference type="PANTHER" id="PTHR43265:SF1">
    <property type="entry name" value="ESTERASE ESTD"/>
    <property type="match status" value="1"/>
</dbReference>
<gene>
    <name evidence="2" type="ORF">HEQ44_03850</name>
</gene>
<dbReference type="Pfam" id="PF00326">
    <property type="entry name" value="Peptidase_S9"/>
    <property type="match status" value="1"/>
</dbReference>
<feature type="domain" description="Peptidase S9 prolyl oligopeptidase catalytic" evidence="1">
    <location>
        <begin position="87"/>
        <end position="240"/>
    </location>
</feature>